<evidence type="ECO:0000256" key="7">
    <source>
        <dbReference type="HAMAP-Rule" id="MF_02111"/>
    </source>
</evidence>
<feature type="binding site" evidence="7">
    <location>
        <position position="19"/>
    </location>
    <ligand>
        <name>Mg(2+)</name>
        <dbReference type="ChEBI" id="CHEBI:18420"/>
    </ligand>
</feature>
<evidence type="ECO:0000256" key="9">
    <source>
        <dbReference type="PIRSR" id="PIRSR018077-1"/>
    </source>
</evidence>
<evidence type="ECO:0000313" key="10">
    <source>
        <dbReference type="EMBL" id="SFG56264.1"/>
    </source>
</evidence>
<accession>A0A1I2STW0</accession>
<dbReference type="UniPathway" id="UPA00998"/>
<protein>
    <recommendedName>
        <fullName evidence="7 8">Pup--protein ligase</fullName>
        <ecNumber evidence="7 8">6.3.1.19</ecNumber>
    </recommendedName>
    <alternativeName>
        <fullName evidence="7">Proteasome accessory factor A</fullName>
    </alternativeName>
    <alternativeName>
        <fullName evidence="7">Pup-conjugating enzyme</fullName>
    </alternativeName>
</protein>
<evidence type="ECO:0000313" key="11">
    <source>
        <dbReference type="Proteomes" id="UP000199065"/>
    </source>
</evidence>
<keyword evidence="3 7" id="KW-0547">Nucleotide-binding</keyword>
<comment type="pathway">
    <text evidence="7">Protein degradation; proteasomal Pup-dependent pathway.</text>
</comment>
<dbReference type="GO" id="GO:0000287">
    <property type="term" value="F:magnesium ion binding"/>
    <property type="evidence" value="ECO:0007669"/>
    <property type="project" value="UniProtKB-UniRule"/>
</dbReference>
<comment type="similarity">
    <text evidence="7">Belongs to the Pup ligase/Pup deamidase family. Pup-conjugating enzyme subfamily.</text>
</comment>
<keyword evidence="4 7" id="KW-0833">Ubl conjugation pathway</keyword>
<dbReference type="PIRSF" id="PIRSF018077">
    <property type="entry name" value="UCP018077"/>
    <property type="match status" value="1"/>
</dbReference>
<evidence type="ECO:0000256" key="2">
    <source>
        <dbReference type="ARBA" id="ARBA00022723"/>
    </source>
</evidence>
<evidence type="ECO:0000256" key="3">
    <source>
        <dbReference type="ARBA" id="ARBA00022741"/>
    </source>
</evidence>
<feature type="binding site" evidence="7">
    <location>
        <position position="74"/>
    </location>
    <ligand>
        <name>Mg(2+)</name>
        <dbReference type="ChEBI" id="CHEBI:18420"/>
    </ligand>
</feature>
<evidence type="ECO:0000256" key="1">
    <source>
        <dbReference type="ARBA" id="ARBA00022598"/>
    </source>
</evidence>
<comment type="miscellaneous">
    <text evidence="7">The reaction mechanism probably proceeds via the activation of Pup by phosphorylation of its C-terminal glutamate, which is then subject to nucleophilic attack by the substrate lysine, resulting in an isopeptide bond and the release of phosphate as a good leaving group.</text>
</comment>
<dbReference type="RefSeq" id="WP_092285531.1">
    <property type="nucleotide sequence ID" value="NZ_FOPJ01000006.1"/>
</dbReference>
<dbReference type="UniPathway" id="UPA00997"/>
<dbReference type="Pfam" id="PF03136">
    <property type="entry name" value="Pup_ligase"/>
    <property type="match status" value="1"/>
</dbReference>
<dbReference type="GO" id="GO:0005524">
    <property type="term" value="F:ATP binding"/>
    <property type="evidence" value="ECO:0007669"/>
    <property type="project" value="UniProtKB-UniRule"/>
</dbReference>
<reference evidence="10 11" key="1">
    <citation type="submission" date="2016-10" db="EMBL/GenBank/DDBJ databases">
        <authorList>
            <person name="de Groot N.N."/>
        </authorList>
    </citation>
    <scope>NUCLEOTIDE SEQUENCE [LARGE SCALE GENOMIC DNA]</scope>
    <source>
        <strain>J11</strain>
        <strain evidence="11">PG 39</strain>
    </source>
</reference>
<gene>
    <name evidence="7" type="primary">pafA</name>
    <name evidence="10" type="ORF">SAMN05660282_01248</name>
</gene>
<feature type="binding site" evidence="7">
    <location>
        <position position="77"/>
    </location>
    <ligand>
        <name>ATP</name>
        <dbReference type="ChEBI" id="CHEBI:30616"/>
    </ligand>
</feature>
<dbReference type="GO" id="GO:0010498">
    <property type="term" value="P:proteasomal protein catabolic process"/>
    <property type="evidence" value="ECO:0007669"/>
    <property type="project" value="UniProtKB-UniRule"/>
</dbReference>
<keyword evidence="11" id="KW-1185">Reference proteome</keyword>
<dbReference type="InterPro" id="IPR004347">
    <property type="entry name" value="Pup_ligase/deamidase"/>
</dbReference>
<dbReference type="PANTHER" id="PTHR42307">
    <property type="entry name" value="PUP DEAMIDASE/DEPUPYLASE"/>
    <property type="match status" value="1"/>
</dbReference>
<evidence type="ECO:0000256" key="8">
    <source>
        <dbReference type="NCBIfam" id="TIGR03686"/>
    </source>
</evidence>
<proteinExistence type="inferred from homology"/>
<dbReference type="STRING" id="185761.SAMN05660282_01248"/>
<dbReference type="PANTHER" id="PTHR42307:SF3">
    <property type="entry name" value="PUP--PROTEIN LIGASE"/>
    <property type="match status" value="1"/>
</dbReference>
<dbReference type="OrthoDB" id="9760627at2"/>
<keyword evidence="2 7" id="KW-0479">Metal-binding</keyword>
<feature type="binding site" evidence="7">
    <location>
        <position position="66"/>
    </location>
    <ligand>
        <name>Mg(2+)</name>
        <dbReference type="ChEBI" id="CHEBI:18420"/>
    </ligand>
</feature>
<comment type="catalytic activity">
    <reaction evidence="7">
        <text>ATP + [prokaryotic ubiquitin-like protein]-L-glutamate + [protein]-L-lysine = ADP + phosphate + N(6)-([prokaryotic ubiquitin-like protein]-gamma-L-glutamyl)-[protein]-L-lysine.</text>
        <dbReference type="EC" id="6.3.1.19"/>
    </reaction>
</comment>
<organism evidence="10 11">
    <name type="scientific">Corynebacterium spheniscorum</name>
    <dbReference type="NCBI Taxonomy" id="185761"/>
    <lineage>
        <taxon>Bacteria</taxon>
        <taxon>Bacillati</taxon>
        <taxon>Actinomycetota</taxon>
        <taxon>Actinomycetes</taxon>
        <taxon>Mycobacteriales</taxon>
        <taxon>Corynebacteriaceae</taxon>
        <taxon>Corynebacterium</taxon>
    </lineage>
</organism>
<dbReference type="GO" id="GO:0019787">
    <property type="term" value="F:ubiquitin-like protein transferase activity"/>
    <property type="evidence" value="ECO:0007669"/>
    <property type="project" value="UniProtKB-UniRule"/>
</dbReference>
<dbReference type="InterPro" id="IPR022279">
    <property type="entry name" value="Pup_ligase"/>
</dbReference>
<keyword evidence="10" id="KW-0647">Proteasome</keyword>
<dbReference type="EC" id="6.3.1.19" evidence="7 8"/>
<dbReference type="EMBL" id="FOPJ01000006">
    <property type="protein sequence ID" value="SFG56264.1"/>
    <property type="molecule type" value="Genomic_DNA"/>
</dbReference>
<dbReference type="GO" id="GO:0000502">
    <property type="term" value="C:proteasome complex"/>
    <property type="evidence" value="ECO:0007669"/>
    <property type="project" value="UniProtKB-KW"/>
</dbReference>
<dbReference type="GO" id="GO:0070490">
    <property type="term" value="P:protein pupylation"/>
    <property type="evidence" value="ECO:0007669"/>
    <property type="project" value="UniProtKB-UniRule"/>
</dbReference>
<name>A0A1I2STW0_9CORY</name>
<dbReference type="AlphaFoldDB" id="A0A1I2STW0"/>
<evidence type="ECO:0000256" key="4">
    <source>
        <dbReference type="ARBA" id="ARBA00022786"/>
    </source>
</evidence>
<keyword evidence="6 7" id="KW-0460">Magnesium</keyword>
<feature type="active site" description="Proton acceptor" evidence="7 9">
    <location>
        <position position="68"/>
    </location>
</feature>
<evidence type="ECO:0000256" key="5">
    <source>
        <dbReference type="ARBA" id="ARBA00022840"/>
    </source>
</evidence>
<dbReference type="HAMAP" id="MF_02111">
    <property type="entry name" value="Pup_ligase"/>
    <property type="match status" value="1"/>
</dbReference>
<dbReference type="GO" id="GO:0019941">
    <property type="term" value="P:modification-dependent protein catabolic process"/>
    <property type="evidence" value="ECO:0007669"/>
    <property type="project" value="UniProtKB-UniRule"/>
</dbReference>
<comment type="pathway">
    <text evidence="7">Protein modification; protein pupylation.</text>
</comment>
<keyword evidence="5 7" id="KW-0067">ATP-binding</keyword>
<keyword evidence="1 7" id="KW-0436">Ligase</keyword>
<dbReference type="GO" id="GO:0016879">
    <property type="term" value="F:ligase activity, forming carbon-nitrogen bonds"/>
    <property type="evidence" value="ECO:0007669"/>
    <property type="project" value="UniProtKB-UniRule"/>
</dbReference>
<feature type="binding site" evidence="7">
    <location>
        <position position="64"/>
    </location>
    <ligand>
        <name>ATP</name>
        <dbReference type="ChEBI" id="CHEBI:30616"/>
    </ligand>
</feature>
<dbReference type="Proteomes" id="UP000199065">
    <property type="component" value="Unassembled WGS sequence"/>
</dbReference>
<dbReference type="NCBIfam" id="TIGR03686">
    <property type="entry name" value="pupylate_PafA"/>
    <property type="match status" value="1"/>
</dbReference>
<sequence length="491" mass="54907">MGSPEAAGRALTRRVIGIETEYGISYRHPAGSRELAPDDIARYLFRPIVAKYSSSNIFMPNAARLYLDVGAHPEIATGECDSLIQAMNHERAGDLIVDELAQKAEQILREELPSSSTPPRKGEGRVYLFKNNIDSVGNSYGCHENYLISRETSLKKLGSRLVPFLVTRQLICGAGCIIPAQGDQPAQWSISQRADHVWEGVSSATTRSRPMINTRDEPHADSSRFRRMHVIVGDSNMSEPSFALKVGSMLLMLEMIEAGFELPEVELRDPITQIRQVSRDLSARPPLECVGEKNISALEIQQGYCAAAKRWLDYRQEEGTGTTNAQMVKVVDLWERALGALESGDLSAVDREIDWVIKWNLLKRYQEKFDCALDDPRLAQIDLTYHDIRPGRGLFLVLEARGAVERWSSDAAIAQARDLAPETTRAHLRGRFLRCAEELHAPVTVDWLRLKLNDPEPRMVELGDPLSAHSTEVEELLALMDAHAQRWATSS</sequence>
<evidence type="ECO:0000256" key="6">
    <source>
        <dbReference type="ARBA" id="ARBA00022842"/>
    </source>
</evidence>
<feature type="binding site" evidence="7">
    <location>
        <position position="447"/>
    </location>
    <ligand>
        <name>ATP</name>
        <dbReference type="ChEBI" id="CHEBI:30616"/>
    </ligand>
</feature>
<comment type="function">
    <text evidence="7">Catalyzes the covalent attachment of the prokaryotic ubiquitin-like protein modifier Pup to the proteasomal substrate proteins, thereby targeting them for proteasomal degradation. This tagging system is termed pupylation. The ligation reaction involves the side-chain carboxylate of the C-terminal glutamate of Pup and the side-chain amino group of a substrate lysine.</text>
</comment>